<accession>A0A7C3RKN5</accession>
<dbReference type="EMBL" id="DTIN01000032">
    <property type="protein sequence ID" value="HFX13979.1"/>
    <property type="molecule type" value="Genomic_DNA"/>
</dbReference>
<dbReference type="AlphaFoldDB" id="A0A7C3RKN5"/>
<dbReference type="InterPro" id="IPR007710">
    <property type="entry name" value="Nucleoside_deoxyribTrfase"/>
</dbReference>
<evidence type="ECO:0008006" key="2">
    <source>
        <dbReference type="Google" id="ProtNLM"/>
    </source>
</evidence>
<dbReference type="Gene3D" id="3.40.50.450">
    <property type="match status" value="1"/>
</dbReference>
<organism evidence="1">
    <name type="scientific">Dictyoglomus thermophilum</name>
    <dbReference type="NCBI Taxonomy" id="14"/>
    <lineage>
        <taxon>Bacteria</taxon>
        <taxon>Pseudomonadati</taxon>
        <taxon>Dictyoglomota</taxon>
        <taxon>Dictyoglomia</taxon>
        <taxon>Dictyoglomales</taxon>
        <taxon>Dictyoglomaceae</taxon>
        <taxon>Dictyoglomus</taxon>
    </lineage>
</organism>
<gene>
    <name evidence="1" type="ORF">ENW00_07545</name>
</gene>
<dbReference type="SUPFAM" id="SSF52309">
    <property type="entry name" value="N-(deoxy)ribosyltransferase-like"/>
    <property type="match status" value="1"/>
</dbReference>
<comment type="caution">
    <text evidence="1">The sequence shown here is derived from an EMBL/GenBank/DDBJ whole genome shotgun (WGS) entry which is preliminary data.</text>
</comment>
<evidence type="ECO:0000313" key="1">
    <source>
        <dbReference type="EMBL" id="HFX13979.1"/>
    </source>
</evidence>
<protein>
    <recommendedName>
        <fullName evidence="2">Nucleoside 2-deoxyribosyltransferase</fullName>
    </recommendedName>
</protein>
<proteinExistence type="predicted"/>
<reference evidence="1" key="1">
    <citation type="journal article" date="2020" name="mSystems">
        <title>Genome- and Community-Level Interaction Insights into Carbon Utilization and Element Cycling Functions of Hydrothermarchaeota in Hydrothermal Sediment.</title>
        <authorList>
            <person name="Zhou Z."/>
            <person name="Liu Y."/>
            <person name="Xu W."/>
            <person name="Pan J."/>
            <person name="Luo Z.H."/>
            <person name="Li M."/>
        </authorList>
    </citation>
    <scope>NUCLEOTIDE SEQUENCE [LARGE SCALE GENOMIC DNA]</scope>
    <source>
        <strain evidence="1">SpSt-81</strain>
    </source>
</reference>
<dbReference type="Pfam" id="PF05014">
    <property type="entry name" value="Nuc_deoxyrib_tr"/>
    <property type="match status" value="1"/>
</dbReference>
<sequence length="134" mass="14841">MKKIYLAVPIINYYNNELTKKLANLIQDLGFELTSPWVLSGVDTDISPQDVFIRDTMGVKASDIILAEVSKPSHGVGMEIMLAYMEGKRIILLAKKDVKLSALLEGIKDATIIRYEDEGELSDKLGKELGKGEV</sequence>
<name>A0A7C3RKN5_DICTH</name>